<accession>A0A0C3I064</accession>
<dbReference type="AlphaFoldDB" id="A0A0C3I064"/>
<evidence type="ECO:0000313" key="3">
    <source>
        <dbReference type="Proteomes" id="UP000054321"/>
    </source>
</evidence>
<reference evidence="3" key="2">
    <citation type="submission" date="2015-01" db="EMBL/GenBank/DDBJ databases">
        <title>Evolutionary Origins and Diversification of the Mycorrhizal Mutualists.</title>
        <authorList>
            <consortium name="DOE Joint Genome Institute"/>
            <consortium name="Mycorrhizal Genomics Consortium"/>
            <person name="Kohler A."/>
            <person name="Kuo A."/>
            <person name="Nagy L.G."/>
            <person name="Floudas D."/>
            <person name="Copeland A."/>
            <person name="Barry K.W."/>
            <person name="Cichocki N."/>
            <person name="Veneault-Fourrey C."/>
            <person name="LaButti K."/>
            <person name="Lindquist E.A."/>
            <person name="Lipzen A."/>
            <person name="Lundell T."/>
            <person name="Morin E."/>
            <person name="Murat C."/>
            <person name="Riley R."/>
            <person name="Ohm R."/>
            <person name="Sun H."/>
            <person name="Tunlid A."/>
            <person name="Henrissat B."/>
            <person name="Grigoriev I.V."/>
            <person name="Hibbett D.S."/>
            <person name="Martin F."/>
        </authorList>
    </citation>
    <scope>NUCLEOTIDE SEQUENCE [LARGE SCALE GENOMIC DNA]</scope>
    <source>
        <strain evidence="3">Zn</strain>
    </source>
</reference>
<dbReference type="Proteomes" id="UP000054321">
    <property type="component" value="Unassembled WGS sequence"/>
</dbReference>
<evidence type="ECO:0000313" key="2">
    <source>
        <dbReference type="EMBL" id="KIN07837.1"/>
    </source>
</evidence>
<name>A0A0C3I064_OIDMZ</name>
<evidence type="ECO:0000256" key="1">
    <source>
        <dbReference type="SAM" id="MobiDB-lite"/>
    </source>
</evidence>
<feature type="region of interest" description="Disordered" evidence="1">
    <location>
        <begin position="1"/>
        <end position="108"/>
    </location>
</feature>
<dbReference type="HOGENOM" id="CLU_092479_0_0_1"/>
<reference evidence="2 3" key="1">
    <citation type="submission" date="2014-04" db="EMBL/GenBank/DDBJ databases">
        <authorList>
            <consortium name="DOE Joint Genome Institute"/>
            <person name="Kuo A."/>
            <person name="Martino E."/>
            <person name="Perotto S."/>
            <person name="Kohler A."/>
            <person name="Nagy L.G."/>
            <person name="Floudas D."/>
            <person name="Copeland A."/>
            <person name="Barry K.W."/>
            <person name="Cichocki N."/>
            <person name="Veneault-Fourrey C."/>
            <person name="LaButti K."/>
            <person name="Lindquist E.A."/>
            <person name="Lipzen A."/>
            <person name="Lundell T."/>
            <person name="Morin E."/>
            <person name="Murat C."/>
            <person name="Sun H."/>
            <person name="Tunlid A."/>
            <person name="Henrissat B."/>
            <person name="Grigoriev I.V."/>
            <person name="Hibbett D.S."/>
            <person name="Martin F."/>
            <person name="Nordberg H.P."/>
            <person name="Cantor M.N."/>
            <person name="Hua S.X."/>
        </authorList>
    </citation>
    <scope>NUCLEOTIDE SEQUENCE [LARGE SCALE GENOMIC DNA]</scope>
    <source>
        <strain evidence="2 3">Zn</strain>
    </source>
</reference>
<gene>
    <name evidence="2" type="ORF">OIDMADRAFT_109467</name>
</gene>
<feature type="compositionally biased region" description="Basic and acidic residues" evidence="1">
    <location>
        <begin position="30"/>
        <end position="40"/>
    </location>
</feature>
<keyword evidence="3" id="KW-1185">Reference proteome</keyword>
<protein>
    <submittedName>
        <fullName evidence="2">Uncharacterized protein</fullName>
    </submittedName>
</protein>
<organism evidence="2 3">
    <name type="scientific">Oidiodendron maius (strain Zn)</name>
    <dbReference type="NCBI Taxonomy" id="913774"/>
    <lineage>
        <taxon>Eukaryota</taxon>
        <taxon>Fungi</taxon>
        <taxon>Dikarya</taxon>
        <taxon>Ascomycota</taxon>
        <taxon>Pezizomycotina</taxon>
        <taxon>Leotiomycetes</taxon>
        <taxon>Leotiomycetes incertae sedis</taxon>
        <taxon>Myxotrichaceae</taxon>
        <taxon>Oidiodendron</taxon>
    </lineage>
</organism>
<dbReference type="EMBL" id="KN832870">
    <property type="protein sequence ID" value="KIN07837.1"/>
    <property type="molecule type" value="Genomic_DNA"/>
</dbReference>
<proteinExistence type="predicted"/>
<sequence length="248" mass="27820">MSSVSLTSPPSPAMHRDIRGESQPLKRSKDHSSKWIEGRRPLAGVRYVPPNSSASGYTAKWTEDTQSVDVKMRPRKQWTNNTRRNPYYKTHANKTPRESMTTKTWENGMAANRVSRKLEAQIEAKSNSDISRSLLELVPHHVPNASSGIQTAVFASSDEGVSYPFEYIEASPSKKGRAVGFGGLIEKAEEKFLDKQTEQMVKEDYEVLDTEGESIVLKADKKRKGSPKQMAAKTEMKLVEEDDGFELI</sequence>
<dbReference type="InParanoid" id="A0A0C3I064"/>
<dbReference type="OrthoDB" id="5153521at2759"/>